<dbReference type="InterPro" id="IPR008756">
    <property type="entry name" value="Peptidase_M56"/>
</dbReference>
<keyword evidence="3" id="KW-0378">Hydrolase</keyword>
<dbReference type="InterPro" id="IPR052173">
    <property type="entry name" value="Beta-lactam_resp_regulator"/>
</dbReference>
<dbReference type="EMBL" id="JAACJS010000015">
    <property type="protein sequence ID" value="NCI50863.1"/>
    <property type="molecule type" value="Genomic_DNA"/>
</dbReference>
<proteinExistence type="predicted"/>
<dbReference type="Proteomes" id="UP000753802">
    <property type="component" value="Unassembled WGS sequence"/>
</dbReference>
<evidence type="ECO:0000256" key="1">
    <source>
        <dbReference type="SAM" id="Phobius"/>
    </source>
</evidence>
<keyword evidence="3" id="KW-0482">Metalloprotease</keyword>
<accession>A0ABW9ZXT4</accession>
<feature type="transmembrane region" description="Helical" evidence="1">
    <location>
        <begin position="20"/>
        <end position="38"/>
    </location>
</feature>
<keyword evidence="4" id="KW-1185">Reference proteome</keyword>
<evidence type="ECO:0000259" key="2">
    <source>
        <dbReference type="Pfam" id="PF05569"/>
    </source>
</evidence>
<feature type="transmembrane region" description="Helical" evidence="1">
    <location>
        <begin position="123"/>
        <end position="146"/>
    </location>
</feature>
<keyword evidence="1" id="KW-1133">Transmembrane helix</keyword>
<feature type="transmembrane region" description="Helical" evidence="1">
    <location>
        <begin position="326"/>
        <end position="343"/>
    </location>
</feature>
<comment type="caution">
    <text evidence="3">The sequence shown here is derived from an EMBL/GenBank/DDBJ whole genome shotgun (WGS) entry which is preliminary data.</text>
</comment>
<organism evidence="3 4">
    <name type="scientific">Sediminibacterium roseum</name>
    <dbReference type="NCBI Taxonomy" id="1978412"/>
    <lineage>
        <taxon>Bacteria</taxon>
        <taxon>Pseudomonadati</taxon>
        <taxon>Bacteroidota</taxon>
        <taxon>Chitinophagia</taxon>
        <taxon>Chitinophagales</taxon>
        <taxon>Chitinophagaceae</taxon>
        <taxon>Sediminibacterium</taxon>
    </lineage>
</organism>
<feature type="transmembrane region" description="Helical" evidence="1">
    <location>
        <begin position="50"/>
        <end position="67"/>
    </location>
</feature>
<feature type="domain" description="Peptidase M56" evidence="2">
    <location>
        <begin position="99"/>
        <end position="310"/>
    </location>
</feature>
<dbReference type="CDD" id="cd07341">
    <property type="entry name" value="M56_BlaR1_MecR1_like"/>
    <property type="match status" value="1"/>
</dbReference>
<name>A0ABW9ZXT4_9BACT</name>
<dbReference type="GO" id="GO:0008237">
    <property type="term" value="F:metallopeptidase activity"/>
    <property type="evidence" value="ECO:0007669"/>
    <property type="project" value="UniProtKB-KW"/>
</dbReference>
<dbReference type="Pfam" id="PF05569">
    <property type="entry name" value="Peptidase_M56"/>
    <property type="match status" value="1"/>
</dbReference>
<evidence type="ECO:0000313" key="3">
    <source>
        <dbReference type="EMBL" id="NCI50863.1"/>
    </source>
</evidence>
<reference evidence="3 4" key="1">
    <citation type="submission" date="2020-01" db="EMBL/GenBank/DDBJ databases">
        <title>Genome analysis.</title>
        <authorList>
            <person name="Wu S."/>
            <person name="Wang G."/>
        </authorList>
    </citation>
    <scope>NUCLEOTIDE SEQUENCE [LARGE SCALE GENOMIC DNA]</scope>
    <source>
        <strain evidence="3 4">SYL130</strain>
    </source>
</reference>
<keyword evidence="1" id="KW-0472">Membrane</keyword>
<keyword evidence="1" id="KW-0812">Transmembrane</keyword>
<dbReference type="PANTHER" id="PTHR34978">
    <property type="entry name" value="POSSIBLE SENSOR-TRANSDUCER PROTEIN BLAR"/>
    <property type="match status" value="1"/>
</dbReference>
<dbReference type="Gene3D" id="3.30.2010.10">
    <property type="entry name" value="Metalloproteases ('zincins'), catalytic domain"/>
    <property type="match status" value="1"/>
</dbReference>
<sequence>MDLSFMQNEIVLALCWTLIHSLWQGLLLAAVTGAVMVGTRKSSAGKRYRLLTGLFFLFMAVTAVTFVREYTVISRANTTVLPSVQPSVTEPDFFNVRFTGSTETVSKPVLERFKDYFNTHASLIVLIWFVIFIARFIRLAANLVYINRLKHYKTFSPPAEWDTRIGELVAALGLRKKIRLLESGIVKVPVVMGVLKPVVLLPLGLLSHLPAEEIEAILLHELAHIQRRDYLVNLVQNFAETIFFFNPALMWVSSMIREERENCCDDIAISVTNSKSRFINALIAFQEYNFSKQPAVGFAGRKNQLLNRVKRIVNEKNKTLNAAEKSVLTFAMGVFILFSFAAAKKIAPPAVKTVLASLEIKPDERAMTLKQSNPRQSIYDTVRINRKSNTITVEGNVVVRSDADNNRYTLYANMVKYTDLVNETGADHTVADTVPGKTKTLPLRLSNRSVFGEEHGAVEEHLYPQDSISKQFTNISSNSTNGGEELTVTASHKDGTEYRFKKAAGVLKEFSINGKATDPGAYMQVINDIENAISYRRARTKERHEQDMAKRNAMRDLKNKNMEERRTLDRIKRESGIEQRKHLSELRLQKLAMEDDSSRAARLKPLKLKLRSLDSANWINEKKLSEIKNDLKSLKEEVIIEEKIDEAGIAKGGQRKFEMKTKWDAKATFEAKVNMTADNARFVKEAGRARLKQVSDSMRSAVSGKILEQQSSKREWMRIQSDKDRARREENTKLILSIISDLEKEGVKIDLQKSWIALDKKQFVVDGKQLPKEIHEKFIAKYVTSADGLGYYYGPIQVRGRGIIFEYRDLAR</sequence>
<gene>
    <name evidence="3" type="ORF">GWC95_13070</name>
</gene>
<dbReference type="RefSeq" id="WP_161819169.1">
    <property type="nucleotide sequence ID" value="NZ_JAACJS010000015.1"/>
</dbReference>
<evidence type="ECO:0000313" key="4">
    <source>
        <dbReference type="Proteomes" id="UP000753802"/>
    </source>
</evidence>
<protein>
    <submittedName>
        <fullName evidence="3">M48 family metalloprotease</fullName>
    </submittedName>
</protein>
<keyword evidence="3" id="KW-0645">Protease</keyword>
<dbReference type="PANTHER" id="PTHR34978:SF3">
    <property type="entry name" value="SLR0241 PROTEIN"/>
    <property type="match status" value="1"/>
</dbReference>